<keyword evidence="3" id="KW-1185">Reference proteome</keyword>
<name>A0ABU4G7Q2_9BACL</name>
<evidence type="ECO:0000313" key="3">
    <source>
        <dbReference type="Proteomes" id="UP001282284"/>
    </source>
</evidence>
<reference evidence="2 3" key="1">
    <citation type="submission" date="2023-06" db="EMBL/GenBank/DDBJ databases">
        <title>Sporosarcina sp. nov., isolated from Korean traditional fermented seafood 'Jeotgal'.</title>
        <authorList>
            <person name="Yang A.I."/>
            <person name="Shin N.-R."/>
        </authorList>
    </citation>
    <scope>NUCLEOTIDE SEQUENCE [LARGE SCALE GENOMIC DNA]</scope>
    <source>
        <strain evidence="2 3">KCTC13119</strain>
    </source>
</reference>
<organism evidence="2 3">
    <name type="scientific">Sporosarcina saromensis</name>
    <dbReference type="NCBI Taxonomy" id="359365"/>
    <lineage>
        <taxon>Bacteria</taxon>
        <taxon>Bacillati</taxon>
        <taxon>Bacillota</taxon>
        <taxon>Bacilli</taxon>
        <taxon>Bacillales</taxon>
        <taxon>Caryophanaceae</taxon>
        <taxon>Sporosarcina</taxon>
    </lineage>
</organism>
<gene>
    <name evidence="2" type="ORF">QT711_07410</name>
</gene>
<feature type="signal peptide" evidence="1">
    <location>
        <begin position="1"/>
        <end position="25"/>
    </location>
</feature>
<feature type="chain" id="PRO_5046825988" evidence="1">
    <location>
        <begin position="26"/>
        <end position="43"/>
    </location>
</feature>
<dbReference type="RefSeq" id="WP_317943075.1">
    <property type="nucleotide sequence ID" value="NZ_JAUBDI010000005.1"/>
</dbReference>
<accession>A0ABU4G7Q2</accession>
<dbReference type="Proteomes" id="UP001282284">
    <property type="component" value="Unassembled WGS sequence"/>
</dbReference>
<sequence>MRKLLLVLSLLTVFTFTTVYQQAHASHDKVPEIMSIKTTSISK</sequence>
<dbReference type="EMBL" id="JAUBDI010000005">
    <property type="protein sequence ID" value="MDW0113009.1"/>
    <property type="molecule type" value="Genomic_DNA"/>
</dbReference>
<keyword evidence="1" id="KW-0732">Signal</keyword>
<comment type="caution">
    <text evidence="2">The sequence shown here is derived from an EMBL/GenBank/DDBJ whole genome shotgun (WGS) entry which is preliminary data.</text>
</comment>
<protein>
    <submittedName>
        <fullName evidence="2">Uncharacterized protein</fullName>
    </submittedName>
</protein>
<proteinExistence type="predicted"/>
<evidence type="ECO:0000256" key="1">
    <source>
        <dbReference type="SAM" id="SignalP"/>
    </source>
</evidence>
<evidence type="ECO:0000313" key="2">
    <source>
        <dbReference type="EMBL" id="MDW0113009.1"/>
    </source>
</evidence>